<dbReference type="EMBL" id="LVHG01000044">
    <property type="protein sequence ID" value="OAK63598.1"/>
    <property type="molecule type" value="Genomic_DNA"/>
</dbReference>
<reference evidence="2 3" key="1">
    <citation type="submission" date="2016-03" db="EMBL/GenBank/DDBJ databases">
        <title>Genome sequence of Variovorax paradoxus KB5.</title>
        <authorList>
            <person name="Jeong H."/>
            <person name="Hong C.E."/>
            <person name="Jo S.H."/>
            <person name="Park J.M."/>
        </authorList>
    </citation>
    <scope>NUCLEOTIDE SEQUENCE [LARGE SCALE GENOMIC DNA]</scope>
    <source>
        <strain evidence="2 3">KB5</strain>
    </source>
</reference>
<name>A0AA91IBK5_VARPD</name>
<evidence type="ECO:0000313" key="3">
    <source>
        <dbReference type="Proteomes" id="UP000077852"/>
    </source>
</evidence>
<evidence type="ECO:0000313" key="2">
    <source>
        <dbReference type="EMBL" id="OAK63598.1"/>
    </source>
</evidence>
<dbReference type="Proteomes" id="UP000077852">
    <property type="component" value="Unassembled WGS sequence"/>
</dbReference>
<protein>
    <submittedName>
        <fullName evidence="2">Metallophosphoesterase</fullName>
    </submittedName>
</protein>
<dbReference type="PANTHER" id="PTHR37844">
    <property type="entry name" value="SER/THR PROTEIN PHOSPHATASE SUPERFAMILY (AFU_ORTHOLOGUE AFUA_1G14840)"/>
    <property type="match status" value="1"/>
</dbReference>
<evidence type="ECO:0000259" key="1">
    <source>
        <dbReference type="Pfam" id="PF00149"/>
    </source>
</evidence>
<dbReference type="PANTHER" id="PTHR37844:SF2">
    <property type="entry name" value="SER_THR PROTEIN PHOSPHATASE SUPERFAMILY (AFU_ORTHOLOGUE AFUA_1G14840)"/>
    <property type="match status" value="1"/>
</dbReference>
<organism evidence="2 3">
    <name type="scientific">Variovorax paradoxus</name>
    <dbReference type="NCBI Taxonomy" id="34073"/>
    <lineage>
        <taxon>Bacteria</taxon>
        <taxon>Pseudomonadati</taxon>
        <taxon>Pseudomonadota</taxon>
        <taxon>Betaproteobacteria</taxon>
        <taxon>Burkholderiales</taxon>
        <taxon>Comamonadaceae</taxon>
        <taxon>Variovorax</taxon>
    </lineage>
</organism>
<dbReference type="Pfam" id="PF00149">
    <property type="entry name" value="Metallophos"/>
    <property type="match status" value="1"/>
</dbReference>
<accession>A0AA91IBK5</accession>
<feature type="domain" description="Calcineurin-like phosphoesterase" evidence="1">
    <location>
        <begin position="1"/>
        <end position="69"/>
    </location>
</feature>
<proteinExistence type="predicted"/>
<dbReference type="SUPFAM" id="SSF56300">
    <property type="entry name" value="Metallo-dependent phosphatases"/>
    <property type="match status" value="1"/>
</dbReference>
<dbReference type="AlphaFoldDB" id="A0AA91IBK5"/>
<dbReference type="InterPro" id="IPR029052">
    <property type="entry name" value="Metallo-depent_PP-like"/>
</dbReference>
<dbReference type="RefSeq" id="WP_081268134.1">
    <property type="nucleotide sequence ID" value="NZ_LVHG01000044.1"/>
</dbReference>
<comment type="caution">
    <text evidence="2">The sequence shown here is derived from an EMBL/GenBank/DDBJ whole genome shotgun (WGS) entry which is preliminary data.</text>
</comment>
<dbReference type="InterPro" id="IPR004843">
    <property type="entry name" value="Calcineurin-like_PHP"/>
</dbReference>
<dbReference type="Gene3D" id="3.60.21.10">
    <property type="match status" value="1"/>
</dbReference>
<sequence length="277" mass="30981">MKLLILSDLHLEFGTFLVPQVDYDAVILAGDIFVPGSKAMRWARRVGNCGETAPIVFVPGNHEFYEGVLQTSLKEMALTASSCNVHLLAPGEAVIAGVRFLGCTLWTDFELPIQTKTGSLVDTERATKAAKVRLNDYSSIRWAEAQESFDAPVVAAKSKKRRLIPEDTLALHQRDRAWLAQKLAEPFDGPTVVVTHHAPHRNSLARHYQSDWLSPSFVSELPSFFFEVPSLWVHGHLHESHDYQAGNCHVVCNPRGHLQHGRGLENKQFNPEFLVEL</sequence>
<gene>
    <name evidence="2" type="ORF">A3K87_16020</name>
</gene>
<dbReference type="GO" id="GO:0016787">
    <property type="term" value="F:hydrolase activity"/>
    <property type="evidence" value="ECO:0007669"/>
    <property type="project" value="InterPro"/>
</dbReference>